<dbReference type="EMBL" id="CP102382">
    <property type="protein sequence ID" value="UUV22316.1"/>
    <property type="molecule type" value="Genomic_DNA"/>
</dbReference>
<gene>
    <name evidence="1" type="ORF">NPX36_04575</name>
</gene>
<evidence type="ECO:0000313" key="2">
    <source>
        <dbReference type="Proteomes" id="UP001317001"/>
    </source>
</evidence>
<keyword evidence="2" id="KW-1185">Reference proteome</keyword>
<sequence length="382" mass="39648">MALATVFSVASLGAYSQGQVGIGTRTPNASSQLEIVSNSKGVLFPQVNLTSTTDNTSITPGNINSLFVYNTANTSDVTPGYYYWYQNKWQRLLNGEDVAAIDNNAIVAPGTGISVVPNVSGNITTYTVSANTAGITLNGDVTGAANSTRVEKIQGTAVSSTAPSVNGQVLTYNGSLNQWEAVTPSLSGMAESGVEIHDGKVKLGGNLTRATTISNNGNAFTIATGGSNLAITGLDKNKTQATNATTGITQHLMAVNQDGTVKALKAAMPKFFYMPSVLVPTAESQLAGQTGVTYNNTTRTGTINLYQIYSTQFSNPVMSSTGAATLPVLPASELGYHVTYATPGVFTINSISAAGLMTYTVSASANINNGSFINIVFAVKED</sequence>
<proteinExistence type="predicted"/>
<accession>A0ABY5NUR8</accession>
<evidence type="ECO:0000313" key="1">
    <source>
        <dbReference type="EMBL" id="UUV22316.1"/>
    </source>
</evidence>
<dbReference type="RefSeq" id="WP_257500233.1">
    <property type="nucleotide sequence ID" value="NZ_CP102382.1"/>
</dbReference>
<protein>
    <submittedName>
        <fullName evidence="1">Uncharacterized protein</fullName>
    </submittedName>
</protein>
<dbReference type="Proteomes" id="UP001317001">
    <property type="component" value="Chromosome"/>
</dbReference>
<reference evidence="1 2" key="1">
    <citation type="submission" date="2022-08" db="EMBL/GenBank/DDBJ databases">
        <title>Myroides zhujiangensis sp. nov., a novel bacterium isolated from sediment in the Pearl River Estuary.</title>
        <authorList>
            <person name="Cui L."/>
        </authorList>
    </citation>
    <scope>NUCLEOTIDE SEQUENCE [LARGE SCALE GENOMIC DNA]</scope>
    <source>
        <strain evidence="1 2">SCSIO 72103</strain>
    </source>
</reference>
<organism evidence="1 2">
    <name type="scientific">Paenimyroides aestuarii</name>
    <dbReference type="NCBI Taxonomy" id="2968490"/>
    <lineage>
        <taxon>Bacteria</taxon>
        <taxon>Pseudomonadati</taxon>
        <taxon>Bacteroidota</taxon>
        <taxon>Flavobacteriia</taxon>
        <taxon>Flavobacteriales</taxon>
        <taxon>Flavobacteriaceae</taxon>
        <taxon>Paenimyroides</taxon>
    </lineage>
</organism>
<name>A0ABY5NUR8_9FLAO</name>